<dbReference type="GO" id="GO:0019079">
    <property type="term" value="P:viral genome replication"/>
    <property type="evidence" value="ECO:0007669"/>
    <property type="project" value="InterPro"/>
</dbReference>
<dbReference type="InterPro" id="IPR001257">
    <property type="entry name" value="Parvovirus_NS1_helicase"/>
</dbReference>
<proteinExistence type="predicted"/>
<keyword evidence="3" id="KW-0235">DNA replication</keyword>
<dbReference type="InterPro" id="IPR027417">
    <property type="entry name" value="P-loop_NTPase"/>
</dbReference>
<evidence type="ECO:0000256" key="3">
    <source>
        <dbReference type="ARBA" id="ARBA00022705"/>
    </source>
</evidence>
<keyword evidence="5" id="KW-0067">ATP-binding</keyword>
<accession>A0A8A4XE33</accession>
<name>A0A8A4XE33_9VIRU</name>
<dbReference type="SUPFAM" id="SSF52540">
    <property type="entry name" value="P-loop containing nucleoside triphosphate hydrolases"/>
    <property type="match status" value="1"/>
</dbReference>
<keyword evidence="2" id="KW-1048">Host nucleus</keyword>
<dbReference type="PROSITE" id="PS51206">
    <property type="entry name" value="SF3_HELICASE_1"/>
    <property type="match status" value="1"/>
</dbReference>
<keyword evidence="4" id="KW-0547">Nucleotide-binding</keyword>
<comment type="subcellular location">
    <subcellularLocation>
        <location evidence="1">Host nucleus</location>
    </subcellularLocation>
</comment>
<feature type="domain" description="SF3 helicase" evidence="6">
    <location>
        <begin position="145"/>
        <end position="320"/>
    </location>
</feature>
<dbReference type="GO" id="GO:0006260">
    <property type="term" value="P:DNA replication"/>
    <property type="evidence" value="ECO:0007669"/>
    <property type="project" value="UniProtKB-KW"/>
</dbReference>
<dbReference type="Gene3D" id="3.40.50.300">
    <property type="entry name" value="P-loop containing nucleotide triphosphate hydrolases"/>
    <property type="match status" value="1"/>
</dbReference>
<evidence type="ECO:0000259" key="6">
    <source>
        <dbReference type="PROSITE" id="PS51206"/>
    </source>
</evidence>
<evidence type="ECO:0000256" key="5">
    <source>
        <dbReference type="ARBA" id="ARBA00022840"/>
    </source>
</evidence>
<evidence type="ECO:0000256" key="2">
    <source>
        <dbReference type="ARBA" id="ARBA00022562"/>
    </source>
</evidence>
<dbReference type="Pfam" id="PF01057">
    <property type="entry name" value="Parvo_NS1"/>
    <property type="match status" value="1"/>
</dbReference>
<dbReference type="EMBL" id="MW046609">
    <property type="protein sequence ID" value="QTE04082.1"/>
    <property type="molecule type" value="Genomic_DNA"/>
</dbReference>
<dbReference type="InterPro" id="IPR014015">
    <property type="entry name" value="Helicase_SF3_DNA-vir"/>
</dbReference>
<evidence type="ECO:0000256" key="1">
    <source>
        <dbReference type="ARBA" id="ARBA00004147"/>
    </source>
</evidence>
<dbReference type="GO" id="GO:0042025">
    <property type="term" value="C:host cell nucleus"/>
    <property type="evidence" value="ECO:0007669"/>
    <property type="project" value="UniProtKB-SubCell"/>
</dbReference>
<evidence type="ECO:0000313" key="7">
    <source>
        <dbReference type="EMBL" id="QTE04082.1"/>
    </source>
</evidence>
<evidence type="ECO:0000256" key="4">
    <source>
        <dbReference type="ARBA" id="ARBA00022741"/>
    </source>
</evidence>
<dbReference type="GO" id="GO:0005524">
    <property type="term" value="F:ATP binding"/>
    <property type="evidence" value="ECO:0007669"/>
    <property type="project" value="UniProtKB-KW"/>
</dbReference>
<organism evidence="7">
    <name type="scientific">Tarsiger cyanurus ambidensovirus</name>
    <dbReference type="NCBI Taxonomy" id="2794449"/>
    <lineage>
        <taxon>Viruses</taxon>
        <taxon>Monodnaviria</taxon>
        <taxon>Shotokuvirae</taxon>
        <taxon>Cossaviricota</taxon>
        <taxon>Quintoviricetes</taxon>
        <taxon>Piccovirales</taxon>
        <taxon>Parvoviridae</taxon>
        <taxon>Densovirinae</taxon>
        <taxon>Ambidensovirus</taxon>
    </lineage>
</organism>
<protein>
    <submittedName>
        <fullName evidence="7">Nonstructural protein</fullName>
    </submittedName>
</protein>
<sequence length="380" mass="44321">MACEQGLHEGDENGHLCSDSGDWAGDILCASSKRLSTKTLPSKRKSSEEAEVRKTGKGILETIGKALSALILKWFPHSPDDLVQLKEFISDFPDLYWNESFYKKMASVSFAHAKSEFTKQDTKTICRQRFERPIPFYSIDPLNYFNPYYSAQILARLVLEQNGGDITNAISFITRMFEVSDKLYPKKNTFLITSPPSCGKSYLINSFVKNFWAVGYIQNNKKNSSSDFNYQDAVGMRINLWNECLMEGKAFVEQAKQVWEGDNVSVNVKHERMKILKRTPLFICANNEPWQFCMYAKSAFKDRCFHYKWTKQPWLIKLDAYPVPICWHIIMENYQNVEWWNNVLTVDQILSKRHDDEVFFSNWLKTELTPEEWLYINTQL</sequence>
<reference evidence="7" key="1">
    <citation type="submission" date="2020-09" db="EMBL/GenBank/DDBJ databases">
        <title>Parvovirus dark matter in the feces of wild birds.</title>
        <authorList>
            <person name="Dai Z."/>
            <person name="Yang S."/>
            <person name="Zhang W."/>
        </authorList>
    </citation>
    <scope>NUCLEOTIDE SEQUENCE</scope>
    <source>
        <strain evidence="7">Rfb94par015</strain>
    </source>
</reference>